<evidence type="ECO:0000256" key="3">
    <source>
        <dbReference type="ARBA" id="ARBA00022723"/>
    </source>
</evidence>
<gene>
    <name evidence="8" type="ORF">ISN44_As01g002470</name>
</gene>
<dbReference type="InterPro" id="IPR026992">
    <property type="entry name" value="DIOX_N"/>
</dbReference>
<dbReference type="GO" id="GO:0051213">
    <property type="term" value="F:dioxygenase activity"/>
    <property type="evidence" value="ECO:0007669"/>
    <property type="project" value="UniProtKB-KW"/>
</dbReference>
<keyword evidence="5 6" id="KW-0408">Iron</keyword>
<evidence type="ECO:0000313" key="8">
    <source>
        <dbReference type="EMBL" id="KAG7652924.1"/>
    </source>
</evidence>
<dbReference type="OrthoDB" id="288590at2759"/>
<keyword evidence="3 6" id="KW-0479">Metal-binding</keyword>
<evidence type="ECO:0000313" key="9">
    <source>
        <dbReference type="Proteomes" id="UP000694251"/>
    </source>
</evidence>
<keyword evidence="9" id="KW-1185">Reference proteome</keyword>
<evidence type="ECO:0000256" key="4">
    <source>
        <dbReference type="ARBA" id="ARBA00023002"/>
    </source>
</evidence>
<dbReference type="FunFam" id="2.60.120.330:FF:000005">
    <property type="entry name" value="1-aminocyclopropane-1-carboxylate oxidase homolog 1"/>
    <property type="match status" value="1"/>
</dbReference>
<dbReference type="Pfam" id="PF14226">
    <property type="entry name" value="DIOX_N"/>
    <property type="match status" value="1"/>
</dbReference>
<name>A0A8T2H200_ARASU</name>
<reference evidence="8 9" key="1">
    <citation type="submission" date="2020-12" db="EMBL/GenBank/DDBJ databases">
        <title>Concerted genomic and epigenomic changes stabilize Arabidopsis allopolyploids.</title>
        <authorList>
            <person name="Chen Z."/>
        </authorList>
    </citation>
    <scope>NUCLEOTIDE SEQUENCE [LARGE SCALE GENOMIC DNA]</scope>
    <source>
        <strain evidence="8">As9502</strain>
        <tissue evidence="8">Leaf</tissue>
    </source>
</reference>
<evidence type="ECO:0000256" key="6">
    <source>
        <dbReference type="RuleBase" id="RU003682"/>
    </source>
</evidence>
<accession>A0A8T2H200</accession>
<organism evidence="8 9">
    <name type="scientific">Arabidopsis suecica</name>
    <name type="common">Swedish thale-cress</name>
    <name type="synonym">Cardaminopsis suecica</name>
    <dbReference type="NCBI Taxonomy" id="45249"/>
    <lineage>
        <taxon>Eukaryota</taxon>
        <taxon>Viridiplantae</taxon>
        <taxon>Streptophyta</taxon>
        <taxon>Embryophyta</taxon>
        <taxon>Tracheophyta</taxon>
        <taxon>Spermatophyta</taxon>
        <taxon>Magnoliopsida</taxon>
        <taxon>eudicotyledons</taxon>
        <taxon>Gunneridae</taxon>
        <taxon>Pentapetalae</taxon>
        <taxon>rosids</taxon>
        <taxon>malvids</taxon>
        <taxon>Brassicales</taxon>
        <taxon>Brassicaceae</taxon>
        <taxon>Camelineae</taxon>
        <taxon>Arabidopsis</taxon>
    </lineage>
</organism>
<evidence type="ECO:0000256" key="5">
    <source>
        <dbReference type="ARBA" id="ARBA00023004"/>
    </source>
</evidence>
<comment type="cofactor">
    <cofactor evidence="1">
        <name>Fe cation</name>
        <dbReference type="ChEBI" id="CHEBI:24875"/>
    </cofactor>
</comment>
<dbReference type="InterPro" id="IPR005123">
    <property type="entry name" value="Oxoglu/Fe-dep_dioxygenase_dom"/>
</dbReference>
<sequence>MESSDRSIQAKAFDETKAGVKGLVASGITEIPTMFHAPPAVLKSLKQVAAAPPSQQLTIPTLDLKGGSMDLMTRRSVVEKIGDASERWGFFQVVNHGISVEVMERMKEGIRRFHEQDPEVKKRFYSRDHSRDVLYYSNVDLHAAKAASWRDTLACYTSPDPPKLHDLPAVCGEIMLEFSKQLMNLGELLFELLSEALGLNPNHLKDMDCAKSQIMFGQYYPPCPQPDLTLGLSKHTDFSFITILLQDHIGGLQVLHDQCWIDIAPVPGALVINIGDLLQLISNDKFISAEHRVKANGSSEPRISMPCFVSTFLKPNPRRYGPIKELLSEQNPVKYRDLTITEFSNIFRSQTISHPALHYFRI</sequence>
<proteinExistence type="inferred from homology"/>
<dbReference type="GO" id="GO:0046872">
    <property type="term" value="F:metal ion binding"/>
    <property type="evidence" value="ECO:0007669"/>
    <property type="project" value="UniProtKB-KW"/>
</dbReference>
<dbReference type="Proteomes" id="UP000694251">
    <property type="component" value="Chromosome 1"/>
</dbReference>
<evidence type="ECO:0000259" key="7">
    <source>
        <dbReference type="PROSITE" id="PS51471"/>
    </source>
</evidence>
<dbReference type="EMBL" id="JAEFBJ010000001">
    <property type="protein sequence ID" value="KAG7652924.1"/>
    <property type="molecule type" value="Genomic_DNA"/>
</dbReference>
<comment type="similarity">
    <text evidence="2 6">Belongs to the iron/ascorbate-dependent oxidoreductase family.</text>
</comment>
<dbReference type="AlphaFoldDB" id="A0A8T2H200"/>
<dbReference type="InterPro" id="IPR044861">
    <property type="entry name" value="IPNS-like_FE2OG_OXY"/>
</dbReference>
<dbReference type="Pfam" id="PF03171">
    <property type="entry name" value="2OG-FeII_Oxy"/>
    <property type="match status" value="1"/>
</dbReference>
<protein>
    <submittedName>
        <fullName evidence="8">Oxoglutarate/iron-dependent dioxygenase</fullName>
    </submittedName>
</protein>
<feature type="domain" description="Fe2OG dioxygenase" evidence="7">
    <location>
        <begin position="211"/>
        <end position="315"/>
    </location>
</feature>
<dbReference type="PANTHER" id="PTHR10209:SF742">
    <property type="entry name" value="1-AMINOCYCLOPROPANE-1-CARBOXYLATE OXIDASE HOMOLOG 4-RELATED"/>
    <property type="match status" value="1"/>
</dbReference>
<keyword evidence="8" id="KW-0223">Dioxygenase</keyword>
<keyword evidence="4 6" id="KW-0560">Oxidoreductase</keyword>
<evidence type="ECO:0000256" key="2">
    <source>
        <dbReference type="ARBA" id="ARBA00008056"/>
    </source>
</evidence>
<dbReference type="PANTHER" id="PTHR10209">
    <property type="entry name" value="OXIDOREDUCTASE, 2OG-FE II OXYGENASE FAMILY PROTEIN"/>
    <property type="match status" value="1"/>
</dbReference>
<dbReference type="PROSITE" id="PS51471">
    <property type="entry name" value="FE2OG_OXY"/>
    <property type="match status" value="1"/>
</dbReference>
<evidence type="ECO:0000256" key="1">
    <source>
        <dbReference type="ARBA" id="ARBA00001962"/>
    </source>
</evidence>
<comment type="caution">
    <text evidence="8">The sequence shown here is derived from an EMBL/GenBank/DDBJ whole genome shotgun (WGS) entry which is preliminary data.</text>
</comment>